<evidence type="ECO:0000313" key="8">
    <source>
        <dbReference type="EMBL" id="OEJ86935.1"/>
    </source>
</evidence>
<protein>
    <submittedName>
        <fullName evidence="8">D-amino-acid oxidase</fullName>
    </submittedName>
</protein>
<dbReference type="EMBL" id="LPNN01000005">
    <property type="protein sequence ID" value="OEJ86935.1"/>
    <property type="molecule type" value="Genomic_DNA"/>
</dbReference>
<dbReference type="PROSITE" id="PS00677">
    <property type="entry name" value="DAO"/>
    <property type="match status" value="1"/>
</dbReference>
<keyword evidence="3" id="KW-0285">Flavoprotein</keyword>
<evidence type="ECO:0000256" key="4">
    <source>
        <dbReference type="ARBA" id="ARBA00022827"/>
    </source>
</evidence>
<reference evidence="9" key="1">
    <citation type="journal article" date="2016" name="Genome Announc.">
        <title>Genome sequences of three species of Hanseniaspora isolated from spontaneous wine fermentations.</title>
        <authorList>
            <person name="Sternes P.R."/>
            <person name="Lee D."/>
            <person name="Kutyna D.R."/>
            <person name="Borneman A.R."/>
        </authorList>
    </citation>
    <scope>NUCLEOTIDE SEQUENCE [LARGE SCALE GENOMIC DNA]</scope>
    <source>
        <strain evidence="9">AWRI3580</strain>
    </source>
</reference>
<dbReference type="SUPFAM" id="SSF54373">
    <property type="entry name" value="FAD-linked reductases, C-terminal domain"/>
    <property type="match status" value="1"/>
</dbReference>
<feature type="binding site" evidence="6">
    <location>
        <position position="206"/>
    </location>
    <ligand>
        <name>FAD</name>
        <dbReference type="ChEBI" id="CHEBI:57692"/>
    </ligand>
</feature>
<evidence type="ECO:0000256" key="2">
    <source>
        <dbReference type="ARBA" id="ARBA00006730"/>
    </source>
</evidence>
<comment type="cofactor">
    <cofactor evidence="1 6">
        <name>FAD</name>
        <dbReference type="ChEBI" id="CHEBI:57692"/>
    </cofactor>
</comment>
<evidence type="ECO:0000259" key="7">
    <source>
        <dbReference type="Pfam" id="PF01266"/>
    </source>
</evidence>
<dbReference type="Proteomes" id="UP000095358">
    <property type="component" value="Unassembled WGS sequence"/>
</dbReference>
<dbReference type="PIRSF" id="PIRSF000189">
    <property type="entry name" value="D-aa_oxidase"/>
    <property type="match status" value="1"/>
</dbReference>
<dbReference type="PANTHER" id="PTHR11530:SF11">
    <property type="entry name" value="D-ASPARTATE OXIDASE"/>
    <property type="match status" value="1"/>
</dbReference>
<dbReference type="STRING" id="29833.A0A1E5RJ76"/>
<keyword evidence="9" id="KW-1185">Reference proteome</keyword>
<feature type="binding site" evidence="6">
    <location>
        <position position="358"/>
    </location>
    <ligand>
        <name>D-dopa</name>
        <dbReference type="ChEBI" id="CHEBI:149689"/>
    </ligand>
</feature>
<evidence type="ECO:0000256" key="5">
    <source>
        <dbReference type="ARBA" id="ARBA00023002"/>
    </source>
</evidence>
<name>A0A1E5RJ76_HANUV</name>
<evidence type="ECO:0000256" key="1">
    <source>
        <dbReference type="ARBA" id="ARBA00001974"/>
    </source>
</evidence>
<evidence type="ECO:0000313" key="9">
    <source>
        <dbReference type="Proteomes" id="UP000095358"/>
    </source>
</evidence>
<dbReference type="VEuPathDB" id="FungiDB:AWRI3580_g2590"/>
<sequence length="386" mass="43314">MVGIKENFKVGNVVVVGSGISGFTTASVLLDKYPQIKKLIIVGREIINDPAYTSLQHEFTSWAGGANHMSFAADDDYKQQERDLITYKKFMYLGKSFKNSGIRIMKNKLIMFKTSNTPWYIKDHACEGICTISDAELEYRGLDPNIYKGFEYLTCTITPYIYLGFLRNKLEKTEKVAIKKCPKTLFSFADVQDFVGFKPDLIVNCTGLGARSILSTYSCEKAEVEENIIPYKGQICVINKDLPFQLTVEDLPSDEYVCDYVKKIEGAYQFSHVFPRSDGYAIVGGISCPGVYDNTKDKDVSTKLIENITKFVPELVENGPIEVIFDYVALRPGRKGGVRLEYKKYDDYNVIHNYGIGGAGFQASVGLALEVSELVNINIMNNKSKL</sequence>
<dbReference type="SUPFAM" id="SSF51971">
    <property type="entry name" value="Nucleotide-binding domain"/>
    <property type="match status" value="1"/>
</dbReference>
<dbReference type="GO" id="GO:0071949">
    <property type="term" value="F:FAD binding"/>
    <property type="evidence" value="ECO:0007669"/>
    <property type="project" value="InterPro"/>
</dbReference>
<comment type="caution">
    <text evidence="8">The sequence shown here is derived from an EMBL/GenBank/DDBJ whole genome shotgun (WGS) entry which is preliminary data.</text>
</comment>
<dbReference type="InterPro" id="IPR006076">
    <property type="entry name" value="FAD-dep_OxRdtase"/>
</dbReference>
<evidence type="ECO:0000256" key="6">
    <source>
        <dbReference type="PIRSR" id="PIRSR000189-1"/>
    </source>
</evidence>
<dbReference type="Pfam" id="PF01266">
    <property type="entry name" value="DAO"/>
    <property type="match status" value="1"/>
</dbReference>
<dbReference type="Gene3D" id="3.40.50.720">
    <property type="entry name" value="NAD(P)-binding Rossmann-like Domain"/>
    <property type="match status" value="1"/>
</dbReference>
<organism evidence="8 9">
    <name type="scientific">Hanseniaspora uvarum</name>
    <name type="common">Yeast</name>
    <name type="synonym">Kloeckera apiculata</name>
    <dbReference type="NCBI Taxonomy" id="29833"/>
    <lineage>
        <taxon>Eukaryota</taxon>
        <taxon>Fungi</taxon>
        <taxon>Dikarya</taxon>
        <taxon>Ascomycota</taxon>
        <taxon>Saccharomycotina</taxon>
        <taxon>Saccharomycetes</taxon>
        <taxon>Saccharomycodales</taxon>
        <taxon>Saccharomycodaceae</taxon>
        <taxon>Hanseniaspora</taxon>
    </lineage>
</organism>
<dbReference type="InterPro" id="IPR023209">
    <property type="entry name" value="DAO"/>
</dbReference>
<dbReference type="Gene3D" id="3.30.9.10">
    <property type="entry name" value="D-Amino Acid Oxidase, subunit A, domain 2"/>
    <property type="match status" value="1"/>
</dbReference>
<proteinExistence type="inferred from homology"/>
<dbReference type="AlphaFoldDB" id="A0A1E5RJ76"/>
<dbReference type="GO" id="GO:0019478">
    <property type="term" value="P:D-amino acid catabolic process"/>
    <property type="evidence" value="ECO:0007669"/>
    <property type="project" value="TreeGrafter"/>
</dbReference>
<feature type="domain" description="FAD dependent oxidoreductase" evidence="7">
    <location>
        <begin position="143"/>
        <end position="374"/>
    </location>
</feature>
<accession>A0A1E5RJ76</accession>
<evidence type="ECO:0000256" key="3">
    <source>
        <dbReference type="ARBA" id="ARBA00022630"/>
    </source>
</evidence>
<dbReference type="OrthoDB" id="409956at2759"/>
<dbReference type="PANTHER" id="PTHR11530">
    <property type="entry name" value="D-AMINO ACID OXIDASE"/>
    <property type="match status" value="1"/>
</dbReference>
<dbReference type="InterPro" id="IPR006181">
    <property type="entry name" value="D-amino_acid_oxidase_CS"/>
</dbReference>
<dbReference type="GO" id="GO:0003884">
    <property type="term" value="F:D-amino-acid oxidase activity"/>
    <property type="evidence" value="ECO:0007669"/>
    <property type="project" value="InterPro"/>
</dbReference>
<gene>
    <name evidence="8" type="ORF">AWRI3580_g2590</name>
</gene>
<keyword evidence="4 6" id="KW-0274">FAD</keyword>
<keyword evidence="5" id="KW-0560">Oxidoreductase</keyword>
<feature type="binding site" evidence="6">
    <location>
        <position position="331"/>
    </location>
    <ligand>
        <name>D-dopa</name>
        <dbReference type="ChEBI" id="CHEBI:149689"/>
    </ligand>
</feature>
<feature type="binding site" evidence="6">
    <location>
        <begin position="60"/>
        <end position="61"/>
    </location>
    <ligand>
        <name>FAD</name>
        <dbReference type="ChEBI" id="CHEBI:57692"/>
    </ligand>
</feature>
<dbReference type="GO" id="GO:0005737">
    <property type="term" value="C:cytoplasm"/>
    <property type="evidence" value="ECO:0007669"/>
    <property type="project" value="TreeGrafter"/>
</dbReference>
<comment type="similarity">
    <text evidence="2">Belongs to the DAMOX/DASOX family.</text>
</comment>